<dbReference type="Proteomes" id="UP000324222">
    <property type="component" value="Unassembled WGS sequence"/>
</dbReference>
<reference evidence="2 3" key="1">
    <citation type="submission" date="2019-05" db="EMBL/GenBank/DDBJ databases">
        <title>Another draft genome of Portunus trituberculatus and its Hox gene families provides insights of decapod evolution.</title>
        <authorList>
            <person name="Jeong J.-H."/>
            <person name="Song I."/>
            <person name="Kim S."/>
            <person name="Choi T."/>
            <person name="Kim D."/>
            <person name="Ryu S."/>
            <person name="Kim W."/>
        </authorList>
    </citation>
    <scope>NUCLEOTIDE SEQUENCE [LARGE SCALE GENOMIC DNA]</scope>
    <source>
        <tissue evidence="2">Muscle</tissue>
    </source>
</reference>
<gene>
    <name evidence="2" type="ORF">E2C01_085818</name>
</gene>
<keyword evidence="3" id="KW-1185">Reference proteome</keyword>
<accession>A0A5B7J9W9</accession>
<comment type="caution">
    <text evidence="2">The sequence shown here is derived from an EMBL/GenBank/DDBJ whole genome shotgun (WGS) entry which is preliminary data.</text>
</comment>
<feature type="region of interest" description="Disordered" evidence="1">
    <location>
        <begin position="1"/>
        <end position="32"/>
    </location>
</feature>
<evidence type="ECO:0000313" key="3">
    <source>
        <dbReference type="Proteomes" id="UP000324222"/>
    </source>
</evidence>
<evidence type="ECO:0000256" key="1">
    <source>
        <dbReference type="SAM" id="MobiDB-lite"/>
    </source>
</evidence>
<proteinExistence type="predicted"/>
<dbReference type="EMBL" id="VSRR010085624">
    <property type="protein sequence ID" value="MPC90816.1"/>
    <property type="molecule type" value="Genomic_DNA"/>
</dbReference>
<evidence type="ECO:0000313" key="2">
    <source>
        <dbReference type="EMBL" id="MPC90816.1"/>
    </source>
</evidence>
<dbReference type="AlphaFoldDB" id="A0A5B7J9W9"/>
<name>A0A5B7J9W9_PORTR</name>
<organism evidence="2 3">
    <name type="scientific">Portunus trituberculatus</name>
    <name type="common">Swimming crab</name>
    <name type="synonym">Neptunus trituberculatus</name>
    <dbReference type="NCBI Taxonomy" id="210409"/>
    <lineage>
        <taxon>Eukaryota</taxon>
        <taxon>Metazoa</taxon>
        <taxon>Ecdysozoa</taxon>
        <taxon>Arthropoda</taxon>
        <taxon>Crustacea</taxon>
        <taxon>Multicrustacea</taxon>
        <taxon>Malacostraca</taxon>
        <taxon>Eumalacostraca</taxon>
        <taxon>Eucarida</taxon>
        <taxon>Decapoda</taxon>
        <taxon>Pleocyemata</taxon>
        <taxon>Brachyura</taxon>
        <taxon>Eubrachyura</taxon>
        <taxon>Portunoidea</taxon>
        <taxon>Portunidae</taxon>
        <taxon>Portuninae</taxon>
        <taxon>Portunus</taxon>
    </lineage>
</organism>
<protein>
    <submittedName>
        <fullName evidence="2">Uncharacterized protein</fullName>
    </submittedName>
</protein>
<sequence length="61" mass="6632">MKGKSILWPHSASRDHASHSPAPQALRGDPRISQATGVGERTLFFMNSLTKAIFPIIICSV</sequence>